<accession>A0A554VNH0</accession>
<evidence type="ECO:0000313" key="2">
    <source>
        <dbReference type="EMBL" id="TSE09931.1"/>
    </source>
</evidence>
<dbReference type="OrthoDB" id="1178263at2"/>
<dbReference type="Proteomes" id="UP000318833">
    <property type="component" value="Unassembled WGS sequence"/>
</dbReference>
<sequence length="145" mass="16962">MSMSEITHKKSRWYRNWKWILPTTAILTFIFIFFIMTGDAIFRYGSVYVQPSLVNNAIEIAKENDLVIEKLGELSPHDFFRLLEGEVQYLDHNNGIAITVGIRSINGKKAKLDIIAYQNGQDWEYQKITIRIKKPIKETIKILER</sequence>
<keyword evidence="1" id="KW-1133">Transmembrane helix</keyword>
<comment type="caution">
    <text evidence="2">The sequence shown here is derived from an EMBL/GenBank/DDBJ whole genome shotgun (WGS) entry which is preliminary data.</text>
</comment>
<evidence type="ECO:0000313" key="3">
    <source>
        <dbReference type="Proteomes" id="UP000318833"/>
    </source>
</evidence>
<dbReference type="EMBL" id="VLNR01000010">
    <property type="protein sequence ID" value="TSE09931.1"/>
    <property type="molecule type" value="Genomic_DNA"/>
</dbReference>
<protein>
    <recommendedName>
        <fullName evidence="4">Cytochrome oxidase complex assembly protein 1</fullName>
    </recommendedName>
</protein>
<evidence type="ECO:0008006" key="4">
    <source>
        <dbReference type="Google" id="ProtNLM"/>
    </source>
</evidence>
<keyword evidence="1" id="KW-0812">Transmembrane</keyword>
<gene>
    <name evidence="2" type="ORF">FOF46_06405</name>
</gene>
<proteinExistence type="predicted"/>
<evidence type="ECO:0000256" key="1">
    <source>
        <dbReference type="SAM" id="Phobius"/>
    </source>
</evidence>
<dbReference type="AlphaFoldDB" id="A0A554VNH0"/>
<keyword evidence="1" id="KW-0472">Membrane</keyword>
<reference evidence="2 3" key="1">
    <citation type="submission" date="2019-07" db="EMBL/GenBank/DDBJ databases">
        <title>The draft genome sequence of Aquimarina algiphila M91.</title>
        <authorList>
            <person name="Meng X."/>
        </authorList>
    </citation>
    <scope>NUCLEOTIDE SEQUENCE [LARGE SCALE GENOMIC DNA]</scope>
    <source>
        <strain evidence="2 3">M91</strain>
    </source>
</reference>
<name>A0A554VNH0_9FLAO</name>
<organism evidence="2 3">
    <name type="scientific">Aquimarina algiphila</name>
    <dbReference type="NCBI Taxonomy" id="2047982"/>
    <lineage>
        <taxon>Bacteria</taxon>
        <taxon>Pseudomonadati</taxon>
        <taxon>Bacteroidota</taxon>
        <taxon>Flavobacteriia</taxon>
        <taxon>Flavobacteriales</taxon>
        <taxon>Flavobacteriaceae</taxon>
        <taxon>Aquimarina</taxon>
    </lineage>
</organism>
<feature type="transmembrane region" description="Helical" evidence="1">
    <location>
        <begin position="20"/>
        <end position="42"/>
    </location>
</feature>
<keyword evidence="3" id="KW-1185">Reference proteome</keyword>